<dbReference type="SUPFAM" id="SSF52540">
    <property type="entry name" value="P-loop containing nucleoside triphosphate hydrolases"/>
    <property type="match status" value="1"/>
</dbReference>
<evidence type="ECO:0000313" key="7">
    <source>
        <dbReference type="EMBL" id="KIO26251.1"/>
    </source>
</evidence>
<dbReference type="GO" id="GO:0009378">
    <property type="term" value="F:four-way junction helicase activity"/>
    <property type="evidence" value="ECO:0007669"/>
    <property type="project" value="TreeGrafter"/>
</dbReference>
<evidence type="ECO:0000259" key="6">
    <source>
        <dbReference type="PROSITE" id="PS51192"/>
    </source>
</evidence>
<dbReference type="AlphaFoldDB" id="A0A0C3QHU6"/>
<protein>
    <recommendedName>
        <fullName evidence="5">DNA 3'-5' helicase</fullName>
        <ecNumber evidence="5">5.6.2.4</ecNumber>
    </recommendedName>
</protein>
<dbReference type="Proteomes" id="UP000054248">
    <property type="component" value="Unassembled WGS sequence"/>
</dbReference>
<dbReference type="GO" id="GO:0043138">
    <property type="term" value="F:3'-5' DNA helicase activity"/>
    <property type="evidence" value="ECO:0007669"/>
    <property type="project" value="UniProtKB-EC"/>
</dbReference>
<dbReference type="InterPro" id="IPR027417">
    <property type="entry name" value="P-loop_NTPase"/>
</dbReference>
<evidence type="ECO:0000256" key="4">
    <source>
        <dbReference type="ARBA" id="ARBA00034617"/>
    </source>
</evidence>
<dbReference type="InterPro" id="IPR014001">
    <property type="entry name" value="Helicase_ATP-bd"/>
</dbReference>
<reference evidence="8" key="2">
    <citation type="submission" date="2015-01" db="EMBL/GenBank/DDBJ databases">
        <title>Evolutionary Origins and Diversification of the Mycorrhizal Mutualists.</title>
        <authorList>
            <consortium name="DOE Joint Genome Institute"/>
            <consortium name="Mycorrhizal Genomics Consortium"/>
            <person name="Kohler A."/>
            <person name="Kuo A."/>
            <person name="Nagy L.G."/>
            <person name="Floudas D."/>
            <person name="Copeland A."/>
            <person name="Barry K.W."/>
            <person name="Cichocki N."/>
            <person name="Veneault-Fourrey C."/>
            <person name="LaButti K."/>
            <person name="Lindquist E.A."/>
            <person name="Lipzen A."/>
            <person name="Lundell T."/>
            <person name="Morin E."/>
            <person name="Murat C."/>
            <person name="Riley R."/>
            <person name="Ohm R."/>
            <person name="Sun H."/>
            <person name="Tunlid A."/>
            <person name="Henrissat B."/>
            <person name="Grigoriev I.V."/>
            <person name="Hibbett D.S."/>
            <person name="Martin F."/>
        </authorList>
    </citation>
    <scope>NUCLEOTIDE SEQUENCE [LARGE SCALE GENOMIC DNA]</scope>
    <source>
        <strain evidence="8">MUT 4182</strain>
    </source>
</reference>
<dbReference type="PANTHER" id="PTHR13710:SF105">
    <property type="entry name" value="ATP-DEPENDENT DNA HELICASE Q1"/>
    <property type="match status" value="1"/>
</dbReference>
<keyword evidence="2" id="KW-0238">DNA-binding</keyword>
<dbReference type="HOGENOM" id="CLU_001103_19_2_1"/>
<dbReference type="STRING" id="1051891.A0A0C3QHU6"/>
<dbReference type="Gene3D" id="3.40.50.300">
    <property type="entry name" value="P-loop containing nucleotide triphosphate hydrolases"/>
    <property type="match status" value="2"/>
</dbReference>
<evidence type="ECO:0000256" key="3">
    <source>
        <dbReference type="ARBA" id="ARBA00023235"/>
    </source>
</evidence>
<gene>
    <name evidence="7" type="ORF">M407DRAFT_74746</name>
</gene>
<sequence>MKTIELETVSDRCFEVTGVRPRHFQLEAAQAALTGKDCILNVPTGGGKTLAFCLPVLVKKGGTVLVVSPLTALMKDQVSTSFHLSPQRVASGTIPVVFVPPEVAVAKQFQQDVLSNPTYARHLINIVIDEGHCITEWGGTFRPDYALLGLLRGRVRSGLAVTVATATLPFYSLGYQVRSPQ</sequence>
<evidence type="ECO:0000313" key="8">
    <source>
        <dbReference type="Proteomes" id="UP000054248"/>
    </source>
</evidence>
<accession>A0A0C3QHU6</accession>
<dbReference type="Pfam" id="PF00270">
    <property type="entry name" value="DEAD"/>
    <property type="match status" value="1"/>
</dbReference>
<evidence type="ECO:0000256" key="2">
    <source>
        <dbReference type="ARBA" id="ARBA00023125"/>
    </source>
</evidence>
<keyword evidence="8" id="KW-1185">Reference proteome</keyword>
<comment type="catalytic activity">
    <reaction evidence="4">
        <text>Couples ATP hydrolysis with the unwinding of duplex DNA by translocating in the 3'-5' direction.</text>
        <dbReference type="EC" id="5.6.2.4"/>
    </reaction>
</comment>
<dbReference type="OrthoDB" id="10261556at2759"/>
<evidence type="ECO:0000256" key="5">
    <source>
        <dbReference type="ARBA" id="ARBA00034808"/>
    </source>
</evidence>
<dbReference type="GO" id="GO:0000724">
    <property type="term" value="P:double-strand break repair via homologous recombination"/>
    <property type="evidence" value="ECO:0007669"/>
    <property type="project" value="TreeGrafter"/>
</dbReference>
<comment type="similarity">
    <text evidence="1">Belongs to the helicase family. RecQ subfamily.</text>
</comment>
<reference evidence="7 8" key="1">
    <citation type="submission" date="2014-04" db="EMBL/GenBank/DDBJ databases">
        <authorList>
            <consortium name="DOE Joint Genome Institute"/>
            <person name="Kuo A."/>
            <person name="Girlanda M."/>
            <person name="Perotto S."/>
            <person name="Kohler A."/>
            <person name="Nagy L.G."/>
            <person name="Floudas D."/>
            <person name="Copeland A."/>
            <person name="Barry K.W."/>
            <person name="Cichocki N."/>
            <person name="Veneault-Fourrey C."/>
            <person name="LaButti K."/>
            <person name="Lindquist E.A."/>
            <person name="Lipzen A."/>
            <person name="Lundell T."/>
            <person name="Morin E."/>
            <person name="Murat C."/>
            <person name="Sun H."/>
            <person name="Tunlid A."/>
            <person name="Henrissat B."/>
            <person name="Grigoriev I.V."/>
            <person name="Hibbett D.S."/>
            <person name="Martin F."/>
            <person name="Nordberg H.P."/>
            <person name="Cantor M.N."/>
            <person name="Hua S.X."/>
        </authorList>
    </citation>
    <scope>NUCLEOTIDE SEQUENCE [LARGE SCALE GENOMIC DNA]</scope>
    <source>
        <strain evidence="7 8">MUT 4182</strain>
    </source>
</reference>
<dbReference type="GO" id="GO:0005524">
    <property type="term" value="F:ATP binding"/>
    <property type="evidence" value="ECO:0007669"/>
    <property type="project" value="InterPro"/>
</dbReference>
<evidence type="ECO:0000256" key="1">
    <source>
        <dbReference type="ARBA" id="ARBA00005446"/>
    </source>
</evidence>
<dbReference type="InterPro" id="IPR011545">
    <property type="entry name" value="DEAD/DEAH_box_helicase_dom"/>
</dbReference>
<dbReference type="GO" id="GO:0003677">
    <property type="term" value="F:DNA binding"/>
    <property type="evidence" value="ECO:0007669"/>
    <property type="project" value="UniProtKB-KW"/>
</dbReference>
<organism evidence="7 8">
    <name type="scientific">Tulasnella calospora MUT 4182</name>
    <dbReference type="NCBI Taxonomy" id="1051891"/>
    <lineage>
        <taxon>Eukaryota</taxon>
        <taxon>Fungi</taxon>
        <taxon>Dikarya</taxon>
        <taxon>Basidiomycota</taxon>
        <taxon>Agaricomycotina</taxon>
        <taxon>Agaricomycetes</taxon>
        <taxon>Cantharellales</taxon>
        <taxon>Tulasnellaceae</taxon>
        <taxon>Tulasnella</taxon>
    </lineage>
</organism>
<dbReference type="GO" id="GO:0005694">
    <property type="term" value="C:chromosome"/>
    <property type="evidence" value="ECO:0007669"/>
    <property type="project" value="TreeGrafter"/>
</dbReference>
<dbReference type="PANTHER" id="PTHR13710">
    <property type="entry name" value="DNA HELICASE RECQ FAMILY MEMBER"/>
    <property type="match status" value="1"/>
</dbReference>
<dbReference type="SMART" id="SM00487">
    <property type="entry name" value="DEXDc"/>
    <property type="match status" value="1"/>
</dbReference>
<dbReference type="EC" id="5.6.2.4" evidence="5"/>
<dbReference type="GO" id="GO:0005737">
    <property type="term" value="C:cytoplasm"/>
    <property type="evidence" value="ECO:0007669"/>
    <property type="project" value="TreeGrafter"/>
</dbReference>
<feature type="domain" description="Helicase ATP-binding" evidence="6">
    <location>
        <begin position="29"/>
        <end position="181"/>
    </location>
</feature>
<dbReference type="EMBL" id="KN823027">
    <property type="protein sequence ID" value="KIO26251.1"/>
    <property type="molecule type" value="Genomic_DNA"/>
</dbReference>
<keyword evidence="3" id="KW-0413">Isomerase</keyword>
<name>A0A0C3QHU6_9AGAM</name>
<proteinExistence type="inferred from homology"/>
<dbReference type="PROSITE" id="PS51192">
    <property type="entry name" value="HELICASE_ATP_BIND_1"/>
    <property type="match status" value="1"/>
</dbReference>